<accession>A0A7S1SHN4</accession>
<reference evidence="2" key="1">
    <citation type="submission" date="2021-01" db="EMBL/GenBank/DDBJ databases">
        <authorList>
            <person name="Corre E."/>
            <person name="Pelletier E."/>
            <person name="Niang G."/>
            <person name="Scheremetjew M."/>
            <person name="Finn R."/>
            <person name="Kale V."/>
            <person name="Holt S."/>
            <person name="Cochrane G."/>
            <person name="Meng A."/>
            <person name="Brown T."/>
            <person name="Cohen L."/>
        </authorList>
    </citation>
    <scope>NUCLEOTIDE SEQUENCE</scope>
    <source>
        <strain evidence="2">OF101</strain>
    </source>
</reference>
<proteinExistence type="predicted"/>
<dbReference type="Gene3D" id="2.40.50.140">
    <property type="entry name" value="Nucleic acid-binding proteins"/>
    <property type="match status" value="1"/>
</dbReference>
<evidence type="ECO:0000256" key="1">
    <source>
        <dbReference type="SAM" id="MobiDB-lite"/>
    </source>
</evidence>
<organism evidence="2">
    <name type="scientific">Alexandrium catenella</name>
    <name type="common">Red tide dinoflagellate</name>
    <name type="synonym">Gonyaulax catenella</name>
    <dbReference type="NCBI Taxonomy" id="2925"/>
    <lineage>
        <taxon>Eukaryota</taxon>
        <taxon>Sar</taxon>
        <taxon>Alveolata</taxon>
        <taxon>Dinophyceae</taxon>
        <taxon>Gonyaulacales</taxon>
        <taxon>Pyrocystaceae</taxon>
        <taxon>Alexandrium</taxon>
    </lineage>
</organism>
<dbReference type="AlphaFoldDB" id="A0A7S1SHN4"/>
<sequence length="295" mass="30834">MNARVKVSPLRFTGSVIEMKGKFGWIQSDMPISHPDYAKRKGRIYLSVSDVEVGGAPSVGDKVSFLVYTDGSGLGAMSCKPADGAGVQKTIGKPQTLGPGAAASAVGKRESLGDDHLYTGKIQQWNGSHGWITPLDNITHPRYNGRIYLKNSDVDSKEPLMVGKLVTFFLYTDTQGLGAEHCTVADADSTPLSEEPAPATVLKAKPKGGFPSSPIAPSSPSPSPGDAADSVVLKAKPKMAAAPPPESSVLKAKPKMSAAGATIGMAGKPATVTIPAHLSETLAQRLVAWMWDRGG</sequence>
<dbReference type="EMBL" id="HBGE01117319">
    <property type="protein sequence ID" value="CAD9193203.1"/>
    <property type="molecule type" value="Transcribed_RNA"/>
</dbReference>
<evidence type="ECO:0000313" key="2">
    <source>
        <dbReference type="EMBL" id="CAD9193203.1"/>
    </source>
</evidence>
<protein>
    <submittedName>
        <fullName evidence="2">Uncharacterized protein</fullName>
    </submittedName>
</protein>
<name>A0A7S1SHN4_ALECA</name>
<gene>
    <name evidence="2" type="ORF">ACAT0790_LOCUS69980</name>
</gene>
<feature type="region of interest" description="Disordered" evidence="1">
    <location>
        <begin position="202"/>
        <end position="229"/>
    </location>
</feature>
<dbReference type="InterPro" id="IPR012340">
    <property type="entry name" value="NA-bd_OB-fold"/>
</dbReference>